<dbReference type="Gene3D" id="3.40.50.11820">
    <property type="match status" value="1"/>
</dbReference>
<evidence type="ECO:0000256" key="4">
    <source>
        <dbReference type="ARBA" id="ARBA00022679"/>
    </source>
</evidence>
<keyword evidence="3" id="KW-1003">Cell membrane</keyword>
<evidence type="ECO:0000256" key="3">
    <source>
        <dbReference type="ARBA" id="ARBA00022475"/>
    </source>
</evidence>
<evidence type="ECO:0000313" key="9">
    <source>
        <dbReference type="Proteomes" id="UP000078516"/>
    </source>
</evidence>
<reference evidence="8 9" key="1">
    <citation type="submission" date="2016-04" db="EMBL/GenBank/DDBJ databases">
        <title>Draft genome of an Enterococcus thailandicus strain isolated from bovine feces.</title>
        <authorList>
            <person name="Beukers A.G."/>
            <person name="Zaheer R."/>
            <person name="Goji N."/>
            <person name="Cook S.R."/>
            <person name="Amoako K."/>
            <person name="Chaves A.V."/>
            <person name="Ward M.P."/>
            <person name="Mcallister T.A."/>
        </authorList>
    </citation>
    <scope>NUCLEOTIDE SEQUENCE [LARGE SCALE GENOMIC DNA]</scope>
    <source>
        <strain evidence="8 9">F0711D 46</strain>
    </source>
</reference>
<evidence type="ECO:0000256" key="2">
    <source>
        <dbReference type="ARBA" id="ARBA00010488"/>
    </source>
</evidence>
<evidence type="ECO:0000313" key="7">
    <source>
        <dbReference type="EMBL" id="GEK36423.1"/>
    </source>
</evidence>
<name>A0A179EUQ0_ENTTH</name>
<accession>A0A179EUQ0</accession>
<dbReference type="InterPro" id="IPR007554">
    <property type="entry name" value="Glycerophosphate_synth"/>
</dbReference>
<evidence type="ECO:0000313" key="8">
    <source>
        <dbReference type="EMBL" id="OAQ56966.1"/>
    </source>
</evidence>
<dbReference type="GO" id="GO:0005886">
    <property type="term" value="C:plasma membrane"/>
    <property type="evidence" value="ECO:0007669"/>
    <property type="project" value="UniProtKB-SubCell"/>
</dbReference>
<dbReference type="Proteomes" id="UP000321361">
    <property type="component" value="Unassembled WGS sequence"/>
</dbReference>
<dbReference type="PATRIC" id="fig|417368.6.peg.152"/>
<dbReference type="GO" id="GO:0019350">
    <property type="term" value="P:teichoic acid biosynthetic process"/>
    <property type="evidence" value="ECO:0007669"/>
    <property type="project" value="UniProtKB-KW"/>
</dbReference>
<evidence type="ECO:0000256" key="6">
    <source>
        <dbReference type="ARBA" id="ARBA00023136"/>
    </source>
</evidence>
<dbReference type="GeneID" id="77487670"/>
<organism evidence="8 9">
    <name type="scientific">Enterococcus thailandicus</name>
    <dbReference type="NCBI Taxonomy" id="417368"/>
    <lineage>
        <taxon>Bacteria</taxon>
        <taxon>Bacillati</taxon>
        <taxon>Bacillota</taxon>
        <taxon>Bacilli</taxon>
        <taxon>Lactobacillales</taxon>
        <taxon>Enterococcaceae</taxon>
        <taxon>Enterococcus</taxon>
    </lineage>
</organism>
<dbReference type="EMBL" id="BJUG01000003">
    <property type="protein sequence ID" value="GEK36423.1"/>
    <property type="molecule type" value="Genomic_DNA"/>
</dbReference>
<dbReference type="KEGG" id="eth:CK496_08450"/>
<dbReference type="SUPFAM" id="SSF53756">
    <property type="entry name" value="UDP-Glycosyltransferase/glycogen phosphorylase"/>
    <property type="match status" value="1"/>
</dbReference>
<sequence>MNKIKKLFSRYVFPVIFKMFPLKENRIVFSSFGGRNYSGNPRVISETIGNQNLNYKCIWLLKKGVQVNDLPNDVKRVDTDSLLSTYYLYTSKFWIDDSRKTIVYGKRKKQIYFQTWHGTPLKKIEFDAEDKLSSHYLKYAKKDSESITYLLSGNRYSSEKYLSAFRVSKNQLLEIGTPRNDKLVSKANVQQSDYLNKNEITILFAPTFRNNMENNGIPQLEKLEINVLKEFFALRGQKLNFMTKFHPNVNQRLANDKKSREYMKRHEVELVDDGIPLENLFENVDVLITDYSSIFFDYALLKKPLILFNYDEDSYSKERGFYIELGSLPVPVAQDGKMLIQIFEEQAQDLLNSSERLLNYVGNFEDGTSTEKVIELMKKASK</sequence>
<dbReference type="PANTHER" id="PTHR37316:SF3">
    <property type="entry name" value="TEICHOIC ACID GLYCEROL-PHOSPHATE TRANSFERASE"/>
    <property type="match status" value="1"/>
</dbReference>
<evidence type="ECO:0000256" key="1">
    <source>
        <dbReference type="ARBA" id="ARBA00004202"/>
    </source>
</evidence>
<keyword evidence="9" id="KW-1185">Reference proteome</keyword>
<dbReference type="InterPro" id="IPR051612">
    <property type="entry name" value="Teichoic_Acid_Biosynth"/>
</dbReference>
<dbReference type="Gene3D" id="3.40.50.12580">
    <property type="match status" value="1"/>
</dbReference>
<comment type="subcellular location">
    <subcellularLocation>
        <location evidence="1">Cell membrane</location>
        <topology evidence="1">Peripheral membrane protein</topology>
    </subcellularLocation>
</comment>
<comment type="similarity">
    <text evidence="2">Belongs to the CDP-glycerol glycerophosphotransferase family.</text>
</comment>
<dbReference type="GO" id="GO:0047355">
    <property type="term" value="F:CDP-glycerol glycerophosphotransferase activity"/>
    <property type="evidence" value="ECO:0007669"/>
    <property type="project" value="InterPro"/>
</dbReference>
<protein>
    <submittedName>
        <fullName evidence="8">Teichoic acid biosynthesis protein F</fullName>
    </submittedName>
</protein>
<dbReference type="OrthoDB" id="9811865at2"/>
<dbReference type="InterPro" id="IPR043148">
    <property type="entry name" value="TagF_C"/>
</dbReference>
<proteinExistence type="inferred from homology"/>
<gene>
    <name evidence="8" type="ORF">A6E74_00915</name>
    <name evidence="7" type="ORF">ETH01_07100</name>
</gene>
<dbReference type="Proteomes" id="UP000078516">
    <property type="component" value="Unassembled WGS sequence"/>
</dbReference>
<dbReference type="RefSeq" id="WP_067480695.1">
    <property type="nucleotide sequence ID" value="NZ_BJUG01000003.1"/>
</dbReference>
<evidence type="ECO:0000256" key="5">
    <source>
        <dbReference type="ARBA" id="ARBA00022944"/>
    </source>
</evidence>
<dbReference type="PANTHER" id="PTHR37316">
    <property type="entry name" value="TEICHOIC ACID GLYCEROL-PHOSPHATE PRIMASE"/>
    <property type="match status" value="1"/>
</dbReference>
<dbReference type="AlphaFoldDB" id="A0A179EUQ0"/>
<keyword evidence="4" id="KW-0808">Transferase</keyword>
<dbReference type="Pfam" id="PF04464">
    <property type="entry name" value="Glyphos_transf"/>
    <property type="match status" value="1"/>
</dbReference>
<keyword evidence="5" id="KW-0777">Teichoic acid biosynthesis</keyword>
<comment type="caution">
    <text evidence="8">The sequence shown here is derived from an EMBL/GenBank/DDBJ whole genome shotgun (WGS) entry which is preliminary data.</text>
</comment>
<keyword evidence="6" id="KW-0472">Membrane</keyword>
<evidence type="ECO:0000313" key="10">
    <source>
        <dbReference type="Proteomes" id="UP000321361"/>
    </source>
</evidence>
<reference evidence="7 10" key="2">
    <citation type="submission" date="2019-07" db="EMBL/GenBank/DDBJ databases">
        <title>Whole genome shotgun sequence of Enterococcus thailandicus NBRC 101867.</title>
        <authorList>
            <person name="Hosoyama A."/>
            <person name="Uohara A."/>
            <person name="Ohji S."/>
            <person name="Ichikawa N."/>
        </authorList>
    </citation>
    <scope>NUCLEOTIDE SEQUENCE [LARGE SCALE GENOMIC DNA]</scope>
    <source>
        <strain evidence="7 10">NBRC 101867</strain>
    </source>
</reference>
<dbReference type="EMBL" id="LWMN01000001">
    <property type="protein sequence ID" value="OAQ56966.1"/>
    <property type="molecule type" value="Genomic_DNA"/>
</dbReference>
<dbReference type="InterPro" id="IPR043149">
    <property type="entry name" value="TagF_N"/>
</dbReference>